<proteinExistence type="predicted"/>
<protein>
    <submittedName>
        <fullName evidence="1">Uncharacterized protein</fullName>
    </submittedName>
</protein>
<gene>
    <name evidence="1" type="ORF">GIX81_03625</name>
</gene>
<dbReference type="RefSeq" id="WP_153704692.1">
    <property type="nucleotide sequence ID" value="NZ_WJNA01000006.1"/>
</dbReference>
<accession>A0A6L5P259</accession>
<evidence type="ECO:0000313" key="2">
    <source>
        <dbReference type="Proteomes" id="UP000472879"/>
    </source>
</evidence>
<reference evidence="1 2" key="1">
    <citation type="submission" date="2019-11" db="EMBL/GenBank/DDBJ databases">
        <title>Draft genome sequence of 12 host-associated Lactobacillus reuteri rodent strains.</title>
        <authorList>
            <person name="Zhang S."/>
            <person name="Ozcam M."/>
            <person name="Van Pijkeren J.P."/>
        </authorList>
    </citation>
    <scope>NUCLEOTIDE SEQUENCE [LARGE SCALE GENOMIC DNA]</scope>
    <source>
        <strain evidence="1 2">Lr4020</strain>
    </source>
</reference>
<dbReference type="EMBL" id="WJNA01000006">
    <property type="protein sequence ID" value="MRH08550.1"/>
    <property type="molecule type" value="Genomic_DNA"/>
</dbReference>
<name>A0A6L5P259_LIMRT</name>
<evidence type="ECO:0000313" key="1">
    <source>
        <dbReference type="EMBL" id="MRH08550.1"/>
    </source>
</evidence>
<dbReference type="Pfam" id="PF21825">
    <property type="entry name" value="crAss001_48"/>
    <property type="match status" value="1"/>
</dbReference>
<dbReference type="InterPro" id="IPR054052">
    <property type="entry name" value="Y16Q-like"/>
</dbReference>
<comment type="caution">
    <text evidence="1">The sequence shown here is derived from an EMBL/GenBank/DDBJ whole genome shotgun (WGS) entry which is preliminary data.</text>
</comment>
<organism evidence="1 2">
    <name type="scientific">Limosilactobacillus reuteri</name>
    <name type="common">Lactobacillus reuteri</name>
    <dbReference type="NCBI Taxonomy" id="1598"/>
    <lineage>
        <taxon>Bacteria</taxon>
        <taxon>Bacillati</taxon>
        <taxon>Bacillota</taxon>
        <taxon>Bacilli</taxon>
        <taxon>Lactobacillales</taxon>
        <taxon>Lactobacillaceae</taxon>
        <taxon>Limosilactobacillus</taxon>
    </lineage>
</organism>
<dbReference type="Proteomes" id="UP000472879">
    <property type="component" value="Unassembled WGS sequence"/>
</dbReference>
<sequence length="79" mass="9329">MKSASELYVSLTKEHTELTNKIIKIEKFMKTDDYADLEAKEKRLLIIQQNIMFAYADILLQRIDEAKDQESMWQTFDPA</sequence>
<dbReference type="AlphaFoldDB" id="A0A6L5P259"/>